<reference evidence="2 3" key="1">
    <citation type="journal article" date="2016" name="Mol. Biol. Evol.">
        <title>Genome-Wide Survey of Gut Fungi (Harpellales) Reveals the First Horizontally Transferred Ubiquitin Gene from a Mosquito Host.</title>
        <authorList>
            <person name="Wang Y."/>
            <person name="White M.M."/>
            <person name="Kvist S."/>
            <person name="Moncalvo J.M."/>
        </authorList>
    </citation>
    <scope>NUCLEOTIDE SEQUENCE [LARGE SCALE GENOMIC DNA]</scope>
    <source>
        <strain evidence="2 3">ALG-7-W6</strain>
    </source>
</reference>
<name>A0A1R0GV78_9FUNG</name>
<keyword evidence="1" id="KW-0732">Signal</keyword>
<dbReference type="Proteomes" id="UP000187455">
    <property type="component" value="Unassembled WGS sequence"/>
</dbReference>
<comment type="caution">
    <text evidence="2">The sequence shown here is derived from an EMBL/GenBank/DDBJ whole genome shotgun (WGS) entry which is preliminary data.</text>
</comment>
<accession>A0A1R0GV78</accession>
<keyword evidence="3" id="KW-1185">Reference proteome</keyword>
<organism evidence="2 3">
    <name type="scientific">Smittium mucronatum</name>
    <dbReference type="NCBI Taxonomy" id="133383"/>
    <lineage>
        <taxon>Eukaryota</taxon>
        <taxon>Fungi</taxon>
        <taxon>Fungi incertae sedis</taxon>
        <taxon>Zoopagomycota</taxon>
        <taxon>Kickxellomycotina</taxon>
        <taxon>Harpellomycetes</taxon>
        <taxon>Harpellales</taxon>
        <taxon>Legeriomycetaceae</taxon>
        <taxon>Smittium</taxon>
    </lineage>
</organism>
<dbReference type="AlphaFoldDB" id="A0A1R0GV78"/>
<feature type="signal peptide" evidence="1">
    <location>
        <begin position="1"/>
        <end position="26"/>
    </location>
</feature>
<sequence length="250" mass="28837">MKFMTLNKISAASLLVSMFTVHGVPAGSGPFNQQVNGYNPPQTFQPSGSGNDIRGISSGGFRLSQADHNRYQNHGLEYFNGQKGSSQFSQNTNLALSWNHGRISQNQLSSNEHETFNYEIRRNECGFGFIRGLYGCNDYKQNRLGFYGRETKSRYQDYREFNFDINQNHFNPLYGINLLAPSPISQNDPNKNNLFNLFSHNQNRLHTESPQKPIHYVDQKLKYQNYNKYFSTWNQNNFGSGDQQHYSPWS</sequence>
<feature type="chain" id="PRO_5012480814" evidence="1">
    <location>
        <begin position="27"/>
        <end position="250"/>
    </location>
</feature>
<evidence type="ECO:0000256" key="1">
    <source>
        <dbReference type="SAM" id="SignalP"/>
    </source>
</evidence>
<evidence type="ECO:0000313" key="3">
    <source>
        <dbReference type="Proteomes" id="UP000187455"/>
    </source>
</evidence>
<gene>
    <name evidence="2" type="ORF">AYI68_g5123</name>
</gene>
<dbReference type="EMBL" id="LSSL01003140">
    <property type="protein sequence ID" value="OLY80775.1"/>
    <property type="molecule type" value="Genomic_DNA"/>
</dbReference>
<evidence type="ECO:0000313" key="2">
    <source>
        <dbReference type="EMBL" id="OLY80775.1"/>
    </source>
</evidence>
<proteinExistence type="predicted"/>
<protein>
    <submittedName>
        <fullName evidence="2">Uncharacterized protein</fullName>
    </submittedName>
</protein>